<keyword evidence="3" id="KW-1185">Reference proteome</keyword>
<sequence length="56" mass="6467">MSTLLLFKNLYSQAFEALKTYQLYVLKAFSYAVMGFIALGIFAFIYRVFTGFFMIG</sequence>
<proteinExistence type="predicted"/>
<keyword evidence="1" id="KW-1133">Transmembrane helix</keyword>
<gene>
    <name evidence="2" type="ORF">GWK10_08430</name>
</gene>
<dbReference type="EMBL" id="JAABOQ010000003">
    <property type="protein sequence ID" value="NER17235.1"/>
    <property type="molecule type" value="Genomic_DNA"/>
</dbReference>
<dbReference type="AlphaFoldDB" id="A0A6M0CHC2"/>
<reference evidence="2 3" key="1">
    <citation type="submission" date="2020-01" db="EMBL/GenBank/DDBJ databases">
        <title>Spongiivirga citrea KCTC 32990T.</title>
        <authorList>
            <person name="Wang G."/>
        </authorList>
    </citation>
    <scope>NUCLEOTIDE SEQUENCE [LARGE SCALE GENOMIC DNA]</scope>
    <source>
        <strain evidence="2 3">KCTC 32990</strain>
    </source>
</reference>
<evidence type="ECO:0000313" key="3">
    <source>
        <dbReference type="Proteomes" id="UP000474296"/>
    </source>
</evidence>
<dbReference type="Proteomes" id="UP000474296">
    <property type="component" value="Unassembled WGS sequence"/>
</dbReference>
<dbReference type="Pfam" id="PF20532">
    <property type="entry name" value="DUF6747"/>
    <property type="match status" value="1"/>
</dbReference>
<feature type="transmembrane region" description="Helical" evidence="1">
    <location>
        <begin position="28"/>
        <end position="49"/>
    </location>
</feature>
<keyword evidence="1" id="KW-0472">Membrane</keyword>
<evidence type="ECO:0000313" key="2">
    <source>
        <dbReference type="EMBL" id="NER17235.1"/>
    </source>
</evidence>
<evidence type="ECO:0000256" key="1">
    <source>
        <dbReference type="SAM" id="Phobius"/>
    </source>
</evidence>
<accession>A0A6M0CHC2</accession>
<organism evidence="2 3">
    <name type="scientific">Spongiivirga citrea</name>
    <dbReference type="NCBI Taxonomy" id="1481457"/>
    <lineage>
        <taxon>Bacteria</taxon>
        <taxon>Pseudomonadati</taxon>
        <taxon>Bacteroidota</taxon>
        <taxon>Flavobacteriia</taxon>
        <taxon>Flavobacteriales</taxon>
        <taxon>Flavobacteriaceae</taxon>
        <taxon>Spongiivirga</taxon>
    </lineage>
</organism>
<keyword evidence="1" id="KW-0812">Transmembrane</keyword>
<comment type="caution">
    <text evidence="2">The sequence shown here is derived from an EMBL/GenBank/DDBJ whole genome shotgun (WGS) entry which is preliminary data.</text>
</comment>
<dbReference type="RefSeq" id="WP_164031522.1">
    <property type="nucleotide sequence ID" value="NZ_JAABOQ010000003.1"/>
</dbReference>
<name>A0A6M0CHC2_9FLAO</name>
<protein>
    <submittedName>
        <fullName evidence="2">Uncharacterized protein</fullName>
    </submittedName>
</protein>
<dbReference type="InterPro" id="IPR046635">
    <property type="entry name" value="DUF6747"/>
</dbReference>